<organism evidence="2 3">
    <name type="scientific">Candidatus Ozemobacter sibiricus</name>
    <dbReference type="NCBI Taxonomy" id="2268124"/>
    <lineage>
        <taxon>Bacteria</taxon>
        <taxon>Candidatus Ozemobacteria</taxon>
        <taxon>Candidatus Ozemobacterales</taxon>
        <taxon>Candidatus Ozemobacteraceae</taxon>
        <taxon>Candidatus Ozemobacter</taxon>
    </lineage>
</organism>
<feature type="transmembrane region" description="Helical" evidence="1">
    <location>
        <begin position="38"/>
        <end position="62"/>
    </location>
</feature>
<accession>A0A367ZNH8</accession>
<gene>
    <name evidence="2" type="ORF">OZSIB_0483</name>
</gene>
<feature type="transmembrane region" description="Helical" evidence="1">
    <location>
        <begin position="127"/>
        <end position="146"/>
    </location>
</feature>
<keyword evidence="1" id="KW-0812">Transmembrane</keyword>
<keyword evidence="1" id="KW-0472">Membrane</keyword>
<dbReference type="AlphaFoldDB" id="A0A367ZNH8"/>
<feature type="transmembrane region" description="Helical" evidence="1">
    <location>
        <begin position="212"/>
        <end position="231"/>
    </location>
</feature>
<evidence type="ECO:0000256" key="1">
    <source>
        <dbReference type="SAM" id="Phobius"/>
    </source>
</evidence>
<name>A0A367ZNH8_9BACT</name>
<keyword evidence="1" id="KW-1133">Transmembrane helix</keyword>
<dbReference type="InterPro" id="IPR011990">
    <property type="entry name" value="TPR-like_helical_dom_sf"/>
</dbReference>
<protein>
    <recommendedName>
        <fullName evidence="4">Tetratricopeptide repeat protein</fullName>
    </recommendedName>
</protein>
<dbReference type="EMBL" id="QOQW01000017">
    <property type="protein sequence ID" value="RCK78932.1"/>
    <property type="molecule type" value="Genomic_DNA"/>
</dbReference>
<evidence type="ECO:0008006" key="4">
    <source>
        <dbReference type="Google" id="ProtNLM"/>
    </source>
</evidence>
<dbReference type="Proteomes" id="UP000252355">
    <property type="component" value="Unassembled WGS sequence"/>
</dbReference>
<dbReference type="Gene3D" id="1.25.40.10">
    <property type="entry name" value="Tetratricopeptide repeat domain"/>
    <property type="match status" value="1"/>
</dbReference>
<proteinExistence type="predicted"/>
<feature type="transmembrane region" description="Helical" evidence="1">
    <location>
        <begin position="83"/>
        <end position="107"/>
    </location>
</feature>
<comment type="caution">
    <text evidence="2">The sequence shown here is derived from an EMBL/GenBank/DDBJ whole genome shotgun (WGS) entry which is preliminary data.</text>
</comment>
<reference evidence="2 3" key="1">
    <citation type="submission" date="2018-05" db="EMBL/GenBank/DDBJ databases">
        <title>A metagenomic window into the 2 km-deep terrestrial subsurface aquifer revealed taxonomically and functionally diverse microbial community comprising novel uncultured bacterial lineages.</title>
        <authorList>
            <person name="Kadnikov V.V."/>
            <person name="Mardanov A.V."/>
            <person name="Beletsky A.V."/>
            <person name="Banks D."/>
            <person name="Pimenov N.V."/>
            <person name="Frank Y.A."/>
            <person name="Karnachuk O.V."/>
            <person name="Ravin N.V."/>
        </authorList>
    </citation>
    <scope>NUCLEOTIDE SEQUENCE [LARGE SCALE GENOMIC DNA]</scope>
    <source>
        <strain evidence="2">BY5</strain>
    </source>
</reference>
<sequence length="408" mass="46261">MLAPREFAATQFRPHPLVWLIGPVVTTLSLQMLTGNTYLMILPSSAGLVIGLVLAFFLLALLGRRLSDALLARFDLMLPTVGLWFHPFMLIGLTGLLGMFLLVVWPAWAGRGFWPTFLHLNAKVTTIAFSTTFFSFALFLGGFVLLEVGRYLGWSVDLAEEMWKTVQGEAAAAATGLAQGETAGLQIGLAAMKERLRQLEQARLRAQRCNRVAALGVFALLLLAGTAVVFFRPELILFYRGEAQLRSFREPEVAFETFEHLARKYPRYKYLDTVTYYATWTLERRLNRYAEAARRYEAWLQRFGPDNIWADEVMANLTRLHLDKLASPAVALEWARRYQQHFPEGIMAPHVALYEVRALQELGRLDEARAVLRQARERFAGRLIVLYDSEDDFLARLPFEAAALPLEM</sequence>
<evidence type="ECO:0000313" key="3">
    <source>
        <dbReference type="Proteomes" id="UP000252355"/>
    </source>
</evidence>
<evidence type="ECO:0000313" key="2">
    <source>
        <dbReference type="EMBL" id="RCK78932.1"/>
    </source>
</evidence>